<dbReference type="PANTHER" id="PTHR10245:SF15">
    <property type="entry name" value="ENDOTHELIAL DIFFERENTIATION-RELATED FACTOR 1"/>
    <property type="match status" value="1"/>
</dbReference>
<dbReference type="InterPro" id="IPR010982">
    <property type="entry name" value="Lambda_DNA-bd_dom_sf"/>
</dbReference>
<dbReference type="SUPFAM" id="SSF47413">
    <property type="entry name" value="lambda repressor-like DNA-binding domains"/>
    <property type="match status" value="1"/>
</dbReference>
<organism evidence="6">
    <name type="scientific">Florenciella parvula</name>
    <dbReference type="NCBI Taxonomy" id="236787"/>
    <lineage>
        <taxon>Eukaryota</taxon>
        <taxon>Sar</taxon>
        <taxon>Stramenopiles</taxon>
        <taxon>Ochrophyta</taxon>
        <taxon>Dictyochophyceae</taxon>
        <taxon>Florenciellales</taxon>
        <taxon>Florenciella</taxon>
    </lineage>
</organism>
<evidence type="ECO:0000256" key="3">
    <source>
        <dbReference type="ARBA" id="ARBA00023163"/>
    </source>
</evidence>
<keyword evidence="3" id="KW-0804">Transcription</keyword>
<protein>
    <recommendedName>
        <fullName evidence="5">HTH cro/C1-type domain-containing protein</fullName>
    </recommendedName>
</protein>
<dbReference type="InterPro" id="IPR001387">
    <property type="entry name" value="Cro/C1-type_HTH"/>
</dbReference>
<feature type="domain" description="HTH cro/C1-type" evidence="5">
    <location>
        <begin position="84"/>
        <end position="138"/>
    </location>
</feature>
<feature type="region of interest" description="Disordered" evidence="4">
    <location>
        <begin position="16"/>
        <end position="57"/>
    </location>
</feature>
<evidence type="ECO:0000313" key="6">
    <source>
        <dbReference type="EMBL" id="CAD9386639.1"/>
    </source>
</evidence>
<dbReference type="GO" id="GO:0005634">
    <property type="term" value="C:nucleus"/>
    <property type="evidence" value="ECO:0007669"/>
    <property type="project" value="TreeGrafter"/>
</dbReference>
<keyword evidence="1" id="KW-0805">Transcription regulation</keyword>
<proteinExistence type="predicted"/>
<name>A0A7S2B4X5_9STRA</name>
<sequence length="148" mass="15584">MSCILLCSSDWEPVVLRKSGGGRSGGGRGAGGGGRGSGGGGQMERKMGGANSSVNSLGAGAAKLDRETDELKHRTVDKSLSKAIMQARLAKKMNQKQLGTAINEKPQVIQQYEAGKAIPNPQVISKLERALGCRLPRPKKAKKVKDDE</sequence>
<dbReference type="CDD" id="cd00093">
    <property type="entry name" value="HTH_XRE"/>
    <property type="match status" value="1"/>
</dbReference>
<dbReference type="GO" id="GO:0003677">
    <property type="term" value="F:DNA binding"/>
    <property type="evidence" value="ECO:0007669"/>
    <property type="project" value="UniProtKB-KW"/>
</dbReference>
<dbReference type="AlphaFoldDB" id="A0A7S2B4X5"/>
<evidence type="ECO:0000256" key="1">
    <source>
        <dbReference type="ARBA" id="ARBA00023015"/>
    </source>
</evidence>
<dbReference type="FunFam" id="1.10.260.40:FF:000018">
    <property type="entry name" value="Multiprotein bridging factor 1"/>
    <property type="match status" value="1"/>
</dbReference>
<keyword evidence="2" id="KW-0238">DNA-binding</keyword>
<evidence type="ECO:0000256" key="2">
    <source>
        <dbReference type="ARBA" id="ARBA00023125"/>
    </source>
</evidence>
<gene>
    <name evidence="6" type="ORF">FPAR1323_LOCUS1978</name>
</gene>
<dbReference type="PANTHER" id="PTHR10245">
    <property type="entry name" value="ENDOTHELIAL DIFFERENTIATION-RELATED FACTOR 1 MULTIPROTEIN BRIDGING FACTOR 1"/>
    <property type="match status" value="1"/>
</dbReference>
<dbReference type="PROSITE" id="PS50943">
    <property type="entry name" value="HTH_CROC1"/>
    <property type="match status" value="1"/>
</dbReference>
<dbReference type="Pfam" id="PF01381">
    <property type="entry name" value="HTH_3"/>
    <property type="match status" value="1"/>
</dbReference>
<evidence type="ECO:0000256" key="4">
    <source>
        <dbReference type="SAM" id="MobiDB-lite"/>
    </source>
</evidence>
<feature type="compositionally biased region" description="Gly residues" evidence="4">
    <location>
        <begin position="19"/>
        <end position="42"/>
    </location>
</feature>
<dbReference type="Gene3D" id="1.10.260.40">
    <property type="entry name" value="lambda repressor-like DNA-binding domains"/>
    <property type="match status" value="1"/>
</dbReference>
<dbReference type="InterPro" id="IPR013729">
    <property type="entry name" value="MBF1_N"/>
</dbReference>
<dbReference type="SMART" id="SM00530">
    <property type="entry name" value="HTH_XRE"/>
    <property type="match status" value="1"/>
</dbReference>
<dbReference type="EMBL" id="HBGT01003531">
    <property type="protein sequence ID" value="CAD9386639.1"/>
    <property type="molecule type" value="Transcribed_RNA"/>
</dbReference>
<dbReference type="Pfam" id="PF08523">
    <property type="entry name" value="MBF1"/>
    <property type="match status" value="1"/>
</dbReference>
<accession>A0A7S2B4X5</accession>
<evidence type="ECO:0000259" key="5">
    <source>
        <dbReference type="PROSITE" id="PS50943"/>
    </source>
</evidence>
<reference evidence="6" key="1">
    <citation type="submission" date="2021-01" db="EMBL/GenBank/DDBJ databases">
        <authorList>
            <person name="Corre E."/>
            <person name="Pelletier E."/>
            <person name="Niang G."/>
            <person name="Scheremetjew M."/>
            <person name="Finn R."/>
            <person name="Kale V."/>
            <person name="Holt S."/>
            <person name="Cochrane G."/>
            <person name="Meng A."/>
            <person name="Brown T."/>
            <person name="Cohen L."/>
        </authorList>
    </citation>
    <scope>NUCLEOTIDE SEQUENCE</scope>
    <source>
        <strain evidence="6">RCC1693</strain>
    </source>
</reference>